<dbReference type="PIRSF" id="PIRSF005426">
    <property type="entry name" value="Frp"/>
    <property type="match status" value="1"/>
</dbReference>
<evidence type="ECO:0000256" key="3">
    <source>
        <dbReference type="ARBA" id="ARBA00022643"/>
    </source>
</evidence>
<reference evidence="7 8" key="1">
    <citation type="submission" date="2015-08" db="EMBL/GenBank/DDBJ databases">
        <title>Genomic sequence of Lactobacillus heilongjiangensis DSM 28069, isolated from Chinese traditional pickle.</title>
        <authorList>
            <person name="Jiang X."/>
            <person name="Zheng B."/>
            <person name="Cheng H."/>
        </authorList>
    </citation>
    <scope>NUCLEOTIDE SEQUENCE [LARGE SCALE GENOMIC DNA]</scope>
    <source>
        <strain evidence="7 8">DSM 28069</strain>
    </source>
</reference>
<proteinExistence type="inferred from homology"/>
<dbReference type="PANTHER" id="PTHR43425:SF3">
    <property type="entry name" value="NADPH-DEPENDENT OXIDOREDUCTASE"/>
    <property type="match status" value="1"/>
</dbReference>
<keyword evidence="8" id="KW-1185">Reference proteome</keyword>
<dbReference type="OrthoDB" id="9775805at2"/>
<evidence type="ECO:0000313" key="8">
    <source>
        <dbReference type="Proteomes" id="UP000061546"/>
    </source>
</evidence>
<accession>A0A0K2LBH0</accession>
<evidence type="ECO:0000259" key="6">
    <source>
        <dbReference type="Pfam" id="PF00881"/>
    </source>
</evidence>
<dbReference type="Proteomes" id="UP000061546">
    <property type="component" value="Chromosome"/>
</dbReference>
<dbReference type="EMBL" id="CP012559">
    <property type="protein sequence ID" value="ALB28646.1"/>
    <property type="molecule type" value="Genomic_DNA"/>
</dbReference>
<evidence type="ECO:0000256" key="2">
    <source>
        <dbReference type="ARBA" id="ARBA00022630"/>
    </source>
</evidence>
<dbReference type="RefSeq" id="WP_041500822.1">
    <property type="nucleotide sequence ID" value="NZ_BJDV01000012.1"/>
</dbReference>
<sequence>MNPTIENMLQHVSVRDFTDLPITAEQKDSLLAAAQHGASSEFVQAFSIIEITDKNLQNELSDITISSPHVKKADTFYVFVADLHHQATILRNHEMSLEPIKNMEPMIVSIIDTAIAAQNMAIAAESMGLGICYIGSLRNNISQVAELLHLPDFTIPLFGMTIGVPKFKNQLKPRMPKDNHVATNYYDESKFNDLSSYDQTVKDYYMNRKTHPTDTSWTDKNLAIFKEVHRPDIAEFLKKQGFSLK</sequence>
<evidence type="ECO:0000313" key="7">
    <source>
        <dbReference type="EMBL" id="ALB28646.1"/>
    </source>
</evidence>
<comment type="similarity">
    <text evidence="1 5">Belongs to the flavin oxidoreductase frp family.</text>
</comment>
<dbReference type="InterPro" id="IPR016446">
    <property type="entry name" value="Flavin_OxRdtase_Frp"/>
</dbReference>
<dbReference type="InterPro" id="IPR000415">
    <property type="entry name" value="Nitroreductase-like"/>
</dbReference>
<dbReference type="STRING" id="1074467.JP39_04330"/>
<dbReference type="KEGG" id="lhi:JP39_04330"/>
<dbReference type="CDD" id="cd02146">
    <property type="entry name" value="NfsA-like"/>
    <property type="match status" value="1"/>
</dbReference>
<organism evidence="7 8">
    <name type="scientific">Companilactobacillus heilongjiangensis</name>
    <dbReference type="NCBI Taxonomy" id="1074467"/>
    <lineage>
        <taxon>Bacteria</taxon>
        <taxon>Bacillati</taxon>
        <taxon>Bacillota</taxon>
        <taxon>Bacilli</taxon>
        <taxon>Lactobacillales</taxon>
        <taxon>Lactobacillaceae</taxon>
        <taxon>Companilactobacillus</taxon>
    </lineage>
</organism>
<dbReference type="SUPFAM" id="SSF55469">
    <property type="entry name" value="FMN-dependent nitroreductase-like"/>
    <property type="match status" value="1"/>
</dbReference>
<dbReference type="Pfam" id="PF00881">
    <property type="entry name" value="Nitroreductase"/>
    <property type="match status" value="1"/>
</dbReference>
<dbReference type="AlphaFoldDB" id="A0A0K2LBH0"/>
<gene>
    <name evidence="7" type="ORF">JP39_04330</name>
</gene>
<name>A0A0K2LBH0_9LACO</name>
<keyword evidence="5" id="KW-0521">NADP</keyword>
<keyword evidence="2 5" id="KW-0285">Flavoprotein</keyword>
<keyword evidence="3 5" id="KW-0288">FMN</keyword>
<protein>
    <submittedName>
        <fullName evidence="7">NADPH-flavin oxidoreductase</fullName>
    </submittedName>
</protein>
<dbReference type="Gene3D" id="3.40.109.10">
    <property type="entry name" value="NADH Oxidase"/>
    <property type="match status" value="1"/>
</dbReference>
<evidence type="ECO:0000256" key="4">
    <source>
        <dbReference type="ARBA" id="ARBA00023002"/>
    </source>
</evidence>
<feature type="domain" description="Nitroreductase" evidence="6">
    <location>
        <begin position="10"/>
        <end position="163"/>
    </location>
</feature>
<dbReference type="InterPro" id="IPR029479">
    <property type="entry name" value="Nitroreductase"/>
</dbReference>
<dbReference type="PANTHER" id="PTHR43425">
    <property type="entry name" value="OXYGEN-INSENSITIVE NADPH NITROREDUCTASE"/>
    <property type="match status" value="1"/>
</dbReference>
<keyword evidence="4 5" id="KW-0560">Oxidoreductase</keyword>
<evidence type="ECO:0000256" key="1">
    <source>
        <dbReference type="ARBA" id="ARBA00008366"/>
    </source>
</evidence>
<evidence type="ECO:0000256" key="5">
    <source>
        <dbReference type="PIRNR" id="PIRNR005426"/>
    </source>
</evidence>
<dbReference type="NCBIfam" id="NF008033">
    <property type="entry name" value="PRK10765.1"/>
    <property type="match status" value="1"/>
</dbReference>
<dbReference type="GO" id="GO:0016491">
    <property type="term" value="F:oxidoreductase activity"/>
    <property type="evidence" value="ECO:0007669"/>
    <property type="project" value="UniProtKB-UniRule"/>
</dbReference>